<evidence type="ECO:0000313" key="2">
    <source>
        <dbReference type="EMBL" id="MZI91984.1"/>
    </source>
</evidence>
<name>A0A7X4LHE6_9VIBR</name>
<evidence type="ECO:0000256" key="1">
    <source>
        <dbReference type="SAM" id="SignalP"/>
    </source>
</evidence>
<feature type="chain" id="PRO_5030726339" evidence="1">
    <location>
        <begin position="29"/>
        <end position="126"/>
    </location>
</feature>
<reference evidence="2 3" key="1">
    <citation type="submission" date="2019-10" db="EMBL/GenBank/DDBJ databases">
        <title>Vibrio sp. nov. isolated from a shrimp pond.</title>
        <authorList>
            <person name="Gomez-Gil B."/>
            <person name="Enciso-Ibarra J."/>
            <person name="Enciso-Ibarra K."/>
            <person name="Bolan-Mejia C."/>
        </authorList>
    </citation>
    <scope>NUCLEOTIDE SEQUENCE [LARGE SCALE GENOMIC DNA]</scope>
    <source>
        <strain evidence="2 3">CAIM 722</strain>
    </source>
</reference>
<dbReference type="EMBL" id="WEKT01000002">
    <property type="protein sequence ID" value="MZI91984.1"/>
    <property type="molecule type" value="Genomic_DNA"/>
</dbReference>
<proteinExistence type="predicted"/>
<comment type="caution">
    <text evidence="2">The sequence shown here is derived from an EMBL/GenBank/DDBJ whole genome shotgun (WGS) entry which is preliminary data.</text>
</comment>
<accession>A0A7X4LHE6</accession>
<dbReference type="AlphaFoldDB" id="A0A7X4LHE6"/>
<feature type="signal peptide" evidence="1">
    <location>
        <begin position="1"/>
        <end position="28"/>
    </location>
</feature>
<dbReference type="Proteomes" id="UP000462621">
    <property type="component" value="Unassembled WGS sequence"/>
</dbReference>
<dbReference type="InterPro" id="IPR016879">
    <property type="entry name" value="UCP028299"/>
</dbReference>
<keyword evidence="1" id="KW-0732">Signal</keyword>
<gene>
    <name evidence="2" type="ORF">F9817_02040</name>
</gene>
<organism evidence="2 3">
    <name type="scientific">Vibrio eleionomae</name>
    <dbReference type="NCBI Taxonomy" id="2653505"/>
    <lineage>
        <taxon>Bacteria</taxon>
        <taxon>Pseudomonadati</taxon>
        <taxon>Pseudomonadota</taxon>
        <taxon>Gammaproteobacteria</taxon>
        <taxon>Vibrionales</taxon>
        <taxon>Vibrionaceae</taxon>
        <taxon>Vibrio</taxon>
    </lineage>
</organism>
<keyword evidence="3" id="KW-1185">Reference proteome</keyword>
<protein>
    <submittedName>
        <fullName evidence="2">DUF3316 domain-containing protein</fullName>
    </submittedName>
</protein>
<evidence type="ECO:0000313" key="3">
    <source>
        <dbReference type="Proteomes" id="UP000462621"/>
    </source>
</evidence>
<dbReference type="PIRSF" id="PIRSF028299">
    <property type="entry name" value="UCP028299"/>
    <property type="match status" value="1"/>
</dbReference>
<sequence>MTTTRRHRMKKTIFILAATLTASTGAFAATHSHLNVGEKVVNSGVYQSRQQAYQAGLDKIHDLQQLPGRKLKSELTVYNPGMVYNSMRLRDMEVTVEPFKNEQGKTQYRSLVDVNYHYKVHETKNG</sequence>
<dbReference type="Pfam" id="PF11777">
    <property type="entry name" value="DUF3316"/>
    <property type="match status" value="1"/>
</dbReference>